<protein>
    <recommendedName>
        <fullName evidence="4">DNA mismatch repair protein MutL</fullName>
    </recommendedName>
</protein>
<dbReference type="NCBIfam" id="TIGR00585">
    <property type="entry name" value="mutl"/>
    <property type="match status" value="1"/>
</dbReference>
<dbReference type="Pfam" id="PF08676">
    <property type="entry name" value="MutL_C"/>
    <property type="match status" value="1"/>
</dbReference>
<comment type="caution">
    <text evidence="8">The sequence shown here is derived from an EMBL/GenBank/DDBJ whole genome shotgun (WGS) entry which is preliminary data.</text>
</comment>
<dbReference type="Pfam" id="PF01119">
    <property type="entry name" value="DNA_mis_repair"/>
    <property type="match status" value="1"/>
</dbReference>
<proteinExistence type="inferred from homology"/>
<dbReference type="CDD" id="cd00782">
    <property type="entry name" value="MutL_Trans"/>
    <property type="match status" value="1"/>
</dbReference>
<dbReference type="SUPFAM" id="SSF118116">
    <property type="entry name" value="DNA mismatch repair protein MutL"/>
    <property type="match status" value="1"/>
</dbReference>
<evidence type="ECO:0000256" key="4">
    <source>
        <dbReference type="HAMAP-Rule" id="MF_00149"/>
    </source>
</evidence>
<dbReference type="InterPro" id="IPR013507">
    <property type="entry name" value="DNA_mismatch_S5_2-like"/>
</dbReference>
<dbReference type="InterPro" id="IPR020568">
    <property type="entry name" value="Ribosomal_Su5_D2-typ_SF"/>
</dbReference>
<keyword evidence="3 4" id="KW-0234">DNA repair</keyword>
<dbReference type="InterPro" id="IPR037198">
    <property type="entry name" value="MutL_C_sf"/>
</dbReference>
<dbReference type="GO" id="GO:0030983">
    <property type="term" value="F:mismatched DNA binding"/>
    <property type="evidence" value="ECO:0007669"/>
    <property type="project" value="InterPro"/>
</dbReference>
<dbReference type="GO" id="GO:0032300">
    <property type="term" value="C:mismatch repair complex"/>
    <property type="evidence" value="ECO:0007669"/>
    <property type="project" value="InterPro"/>
</dbReference>
<dbReference type="Gene3D" id="3.30.1540.20">
    <property type="entry name" value="MutL, C-terminal domain, dimerisation subdomain"/>
    <property type="match status" value="1"/>
</dbReference>
<evidence type="ECO:0000313" key="8">
    <source>
        <dbReference type="EMBL" id="MBA4602353.1"/>
    </source>
</evidence>
<dbReference type="InterPro" id="IPR020667">
    <property type="entry name" value="DNA_mismatch_repair_MutL"/>
</dbReference>
<dbReference type="InterPro" id="IPR036890">
    <property type="entry name" value="HATPase_C_sf"/>
</dbReference>
<dbReference type="SMART" id="SM01340">
    <property type="entry name" value="DNA_mis_repair"/>
    <property type="match status" value="1"/>
</dbReference>
<keyword evidence="8" id="KW-0255">Endonuclease</keyword>
<comment type="function">
    <text evidence="4">This protein is involved in the repair of mismatches in DNA. It is required for dam-dependent methyl-directed DNA mismatch repair. May act as a 'molecular matchmaker', a protein that promotes the formation of a stable complex between two or more DNA-binding proteins in an ATP-dependent manner without itself being part of a final effector complex.</text>
</comment>
<dbReference type="InterPro" id="IPR042120">
    <property type="entry name" value="MutL_C_dimsub"/>
</dbReference>
<dbReference type="RefSeq" id="WP_181739788.1">
    <property type="nucleotide sequence ID" value="NZ_JACEOL010000029.1"/>
</dbReference>
<dbReference type="GO" id="GO:0140664">
    <property type="term" value="F:ATP-dependent DNA damage sensor activity"/>
    <property type="evidence" value="ECO:0007669"/>
    <property type="project" value="InterPro"/>
</dbReference>
<dbReference type="InterPro" id="IPR002099">
    <property type="entry name" value="MutL/Mlh/PMS"/>
</dbReference>
<keyword evidence="9" id="KW-1185">Reference proteome</keyword>
<feature type="region of interest" description="Disordered" evidence="5">
    <location>
        <begin position="364"/>
        <end position="450"/>
    </location>
</feature>
<dbReference type="HAMAP" id="MF_00149">
    <property type="entry name" value="DNA_mis_repair"/>
    <property type="match status" value="1"/>
</dbReference>
<dbReference type="InterPro" id="IPR014721">
    <property type="entry name" value="Ribsml_uS5_D2-typ_fold_subgr"/>
</dbReference>
<sequence>MGKIQILDDHLANQIAAGEVVERPASIVKELVENAIDARATRVQVMIEEGGISFIKVSDNGIGMDREDAVLAFSRHATSKIKRKRDLFAIRTLGFRGEALPSIASVAKVELITAHDPSALATKVTIQGKEPVSIGETSRSRGTDVIVRNLFYNTPARLKYLKTVNTEVSHVADILGRLAFAHPDISFSLTHNGRQLFYTTGDGKLLHVLLAIYGKQVAGHAIPVQASNVDFHLRGLVTKPEVTRSNRSYLSIILNGRYVRSLPITQSVLRTYGTLLPKGRYPIGVLHLKMDARLMDVNVHPSKLEVRLSKEKECRQFVENAIRQALQKERLVPAAITDGFRSGPQVAEQQSFDWDHSEKPVLEYTQSKTGSASQVRENVSPSANRTLKSQPAEKRNADGANFEPQPVAAEKNNEEAVSDTCPEPAGEKDQLAGMGTDTSHDESPGPRLPAMTPLAQVHGTYIVAQTEDGFYLLDQHAAHERIYYEVYARKLGEDHHQQYPLLVPLTIECTPAEAEVLHMRLAYLQKWGLDMEPFGGTTFVVRAYPTWFPKEDESRLIHEIIDFMKENGKVDTAQLRDATAKMMACKAAIKANRNLRRDEMEELLKQLNRCQNPFTCPHGRPIFVHFSVYDLEKMFKRVM</sequence>
<dbReference type="NCBIfam" id="NF000950">
    <property type="entry name" value="PRK00095.1-3"/>
    <property type="match status" value="1"/>
</dbReference>
<accession>A0A7W1XSA0</accession>
<dbReference type="PANTHER" id="PTHR10073">
    <property type="entry name" value="DNA MISMATCH REPAIR PROTEIN MLH, PMS, MUTL"/>
    <property type="match status" value="1"/>
</dbReference>
<dbReference type="Gene3D" id="3.30.1370.100">
    <property type="entry name" value="MutL, C-terminal domain, regulatory subdomain"/>
    <property type="match status" value="1"/>
</dbReference>
<dbReference type="InterPro" id="IPR042121">
    <property type="entry name" value="MutL_C_regsub"/>
</dbReference>
<dbReference type="Gene3D" id="3.30.230.10">
    <property type="match status" value="1"/>
</dbReference>
<dbReference type="InterPro" id="IPR014790">
    <property type="entry name" value="MutL_C"/>
</dbReference>
<reference evidence="8 9" key="1">
    <citation type="submission" date="2020-07" db="EMBL/GenBank/DDBJ databases">
        <title>Thermoactinomyces phylogeny.</title>
        <authorList>
            <person name="Dunlap C."/>
        </authorList>
    </citation>
    <scope>NUCLEOTIDE SEQUENCE [LARGE SCALE GENOMIC DNA]</scope>
    <source>
        <strain evidence="8 9">AMNI-1</strain>
    </source>
</reference>
<dbReference type="AlphaFoldDB" id="A0A7W1XSA0"/>
<evidence type="ECO:0000256" key="2">
    <source>
        <dbReference type="ARBA" id="ARBA00022763"/>
    </source>
</evidence>
<dbReference type="InterPro" id="IPR038973">
    <property type="entry name" value="MutL/Mlh/Pms-like"/>
</dbReference>
<dbReference type="SUPFAM" id="SSF55874">
    <property type="entry name" value="ATPase domain of HSP90 chaperone/DNA topoisomerase II/histidine kinase"/>
    <property type="match status" value="1"/>
</dbReference>
<dbReference type="GO" id="GO:0005524">
    <property type="term" value="F:ATP binding"/>
    <property type="evidence" value="ECO:0007669"/>
    <property type="project" value="InterPro"/>
</dbReference>
<evidence type="ECO:0000256" key="5">
    <source>
        <dbReference type="SAM" id="MobiDB-lite"/>
    </source>
</evidence>
<dbReference type="GO" id="GO:0006298">
    <property type="term" value="P:mismatch repair"/>
    <property type="evidence" value="ECO:0007669"/>
    <property type="project" value="UniProtKB-UniRule"/>
</dbReference>
<dbReference type="Gene3D" id="3.30.565.10">
    <property type="entry name" value="Histidine kinase-like ATPase, C-terminal domain"/>
    <property type="match status" value="1"/>
</dbReference>
<evidence type="ECO:0000259" key="6">
    <source>
        <dbReference type="SMART" id="SM00853"/>
    </source>
</evidence>
<name>A0A7W1XSA0_9BACL</name>
<comment type="similarity">
    <text evidence="1 4">Belongs to the DNA mismatch repair MutL/HexB family.</text>
</comment>
<dbReference type="PROSITE" id="PS00058">
    <property type="entry name" value="DNA_MISMATCH_REPAIR_1"/>
    <property type="match status" value="1"/>
</dbReference>
<evidence type="ECO:0000256" key="3">
    <source>
        <dbReference type="ARBA" id="ARBA00023204"/>
    </source>
</evidence>
<dbReference type="SUPFAM" id="SSF54211">
    <property type="entry name" value="Ribosomal protein S5 domain 2-like"/>
    <property type="match status" value="1"/>
</dbReference>
<keyword evidence="8" id="KW-0378">Hydrolase</keyword>
<dbReference type="FunFam" id="3.30.565.10:FF:000003">
    <property type="entry name" value="DNA mismatch repair endonuclease MutL"/>
    <property type="match status" value="1"/>
</dbReference>
<dbReference type="Pfam" id="PF13589">
    <property type="entry name" value="HATPase_c_3"/>
    <property type="match status" value="1"/>
</dbReference>
<organism evidence="8 9">
    <name type="scientific">Thermoactinomyces mirandus</name>
    <dbReference type="NCBI Taxonomy" id="2756294"/>
    <lineage>
        <taxon>Bacteria</taxon>
        <taxon>Bacillati</taxon>
        <taxon>Bacillota</taxon>
        <taxon>Bacilli</taxon>
        <taxon>Bacillales</taxon>
        <taxon>Thermoactinomycetaceae</taxon>
        <taxon>Thermoactinomyces</taxon>
    </lineage>
</organism>
<evidence type="ECO:0000259" key="7">
    <source>
        <dbReference type="SMART" id="SM01340"/>
    </source>
</evidence>
<evidence type="ECO:0000313" key="9">
    <source>
        <dbReference type="Proteomes" id="UP000538292"/>
    </source>
</evidence>
<gene>
    <name evidence="4 8" type="primary">mutL</name>
    <name evidence="8" type="ORF">H2C83_08485</name>
</gene>
<dbReference type="EMBL" id="JACEOL010000029">
    <property type="protein sequence ID" value="MBA4602353.1"/>
    <property type="molecule type" value="Genomic_DNA"/>
</dbReference>
<dbReference type="GO" id="GO:0016887">
    <property type="term" value="F:ATP hydrolysis activity"/>
    <property type="evidence" value="ECO:0007669"/>
    <property type="project" value="InterPro"/>
</dbReference>
<dbReference type="InterPro" id="IPR014762">
    <property type="entry name" value="DNA_mismatch_repair_CS"/>
</dbReference>
<feature type="domain" description="DNA mismatch repair protein S5" evidence="7">
    <location>
        <begin position="209"/>
        <end position="327"/>
    </location>
</feature>
<feature type="compositionally biased region" description="Polar residues" evidence="5">
    <location>
        <begin position="364"/>
        <end position="389"/>
    </location>
</feature>
<dbReference type="Proteomes" id="UP000538292">
    <property type="component" value="Unassembled WGS sequence"/>
</dbReference>
<keyword evidence="2 4" id="KW-0227">DNA damage</keyword>
<evidence type="ECO:0000256" key="1">
    <source>
        <dbReference type="ARBA" id="ARBA00006082"/>
    </source>
</evidence>
<dbReference type="SMART" id="SM00853">
    <property type="entry name" value="MutL_C"/>
    <property type="match status" value="1"/>
</dbReference>
<keyword evidence="8" id="KW-0540">Nuclease</keyword>
<feature type="domain" description="MutL C-terminal dimerisation" evidence="6">
    <location>
        <begin position="453"/>
        <end position="595"/>
    </location>
</feature>
<dbReference type="PANTHER" id="PTHR10073:SF12">
    <property type="entry name" value="DNA MISMATCH REPAIR PROTEIN MLH1"/>
    <property type="match status" value="1"/>
</dbReference>
<dbReference type="CDD" id="cd16926">
    <property type="entry name" value="HATPase_MutL-MLH-PMS-like"/>
    <property type="match status" value="1"/>
</dbReference>
<dbReference type="GO" id="GO:0004519">
    <property type="term" value="F:endonuclease activity"/>
    <property type="evidence" value="ECO:0007669"/>
    <property type="project" value="UniProtKB-KW"/>
</dbReference>